<gene>
    <name evidence="2" type="ORF">RFULGI_LOCUS3651</name>
</gene>
<feature type="region of interest" description="Disordered" evidence="1">
    <location>
        <begin position="1"/>
        <end position="42"/>
    </location>
</feature>
<name>A0A9N9FE45_9GLOM</name>
<reference evidence="2" key="1">
    <citation type="submission" date="2021-06" db="EMBL/GenBank/DDBJ databases">
        <authorList>
            <person name="Kallberg Y."/>
            <person name="Tangrot J."/>
            <person name="Rosling A."/>
        </authorList>
    </citation>
    <scope>NUCLEOTIDE SEQUENCE</scope>
    <source>
        <strain evidence="2">IN212</strain>
    </source>
</reference>
<dbReference type="Proteomes" id="UP000789396">
    <property type="component" value="Unassembled WGS sequence"/>
</dbReference>
<evidence type="ECO:0000313" key="2">
    <source>
        <dbReference type="EMBL" id="CAG8527763.1"/>
    </source>
</evidence>
<dbReference type="EMBL" id="CAJVPZ010003271">
    <property type="protein sequence ID" value="CAG8527763.1"/>
    <property type="molecule type" value="Genomic_DNA"/>
</dbReference>
<comment type="caution">
    <text evidence="2">The sequence shown here is derived from an EMBL/GenBank/DDBJ whole genome shotgun (WGS) entry which is preliminary data.</text>
</comment>
<accession>A0A9N9FE45</accession>
<evidence type="ECO:0000313" key="3">
    <source>
        <dbReference type="Proteomes" id="UP000789396"/>
    </source>
</evidence>
<evidence type="ECO:0000256" key="1">
    <source>
        <dbReference type="SAM" id="MobiDB-lite"/>
    </source>
</evidence>
<proteinExistence type="predicted"/>
<organism evidence="2 3">
    <name type="scientific">Racocetra fulgida</name>
    <dbReference type="NCBI Taxonomy" id="60492"/>
    <lineage>
        <taxon>Eukaryota</taxon>
        <taxon>Fungi</taxon>
        <taxon>Fungi incertae sedis</taxon>
        <taxon>Mucoromycota</taxon>
        <taxon>Glomeromycotina</taxon>
        <taxon>Glomeromycetes</taxon>
        <taxon>Diversisporales</taxon>
        <taxon>Gigasporaceae</taxon>
        <taxon>Racocetra</taxon>
    </lineage>
</organism>
<sequence>MLEASSGLDNLDNDLFGDEGVEESKDDVDDCDGENDDDDNEY</sequence>
<keyword evidence="3" id="KW-1185">Reference proteome</keyword>
<dbReference type="AlphaFoldDB" id="A0A9N9FE45"/>
<protein>
    <submittedName>
        <fullName evidence="2">5311_t:CDS:1</fullName>
    </submittedName>
</protein>
<feature type="compositionally biased region" description="Acidic residues" evidence="1">
    <location>
        <begin position="11"/>
        <end position="42"/>
    </location>
</feature>